<accession>A0A5C5TSN9</accession>
<dbReference type="PANTHER" id="PTHR35936">
    <property type="entry name" value="MEMBRANE-BOUND LYTIC MUREIN TRANSGLYCOSYLASE F"/>
    <property type="match status" value="1"/>
</dbReference>
<gene>
    <name evidence="6" type="ORF">FRX94_12870</name>
</gene>
<reference evidence="6 7" key="1">
    <citation type="submission" date="2019-08" db="EMBL/GenBank/DDBJ databases">
        <authorList>
            <person name="Lei W."/>
        </authorList>
    </citation>
    <scope>NUCLEOTIDE SEQUENCE [LARGE SCALE GENOMIC DNA]</scope>
    <source>
        <strain evidence="6 7">CCUG 58627</strain>
    </source>
</reference>
<dbReference type="CDD" id="cd01004">
    <property type="entry name" value="PBP2_MidA_like"/>
    <property type="match status" value="1"/>
</dbReference>
<dbReference type="PANTHER" id="PTHR35936:SF17">
    <property type="entry name" value="ARGININE-BINDING EXTRACELLULAR PROTEIN ARTP"/>
    <property type="match status" value="1"/>
</dbReference>
<evidence type="ECO:0000259" key="5">
    <source>
        <dbReference type="SMART" id="SM00062"/>
    </source>
</evidence>
<dbReference type="PROSITE" id="PS51257">
    <property type="entry name" value="PROKAR_LIPOPROTEIN"/>
    <property type="match status" value="1"/>
</dbReference>
<feature type="domain" description="Solute-binding protein family 3/N-terminal" evidence="5">
    <location>
        <begin position="62"/>
        <end position="287"/>
    </location>
</feature>
<dbReference type="Proteomes" id="UP000320791">
    <property type="component" value="Unassembled WGS sequence"/>
</dbReference>
<dbReference type="SUPFAM" id="SSF53850">
    <property type="entry name" value="Periplasmic binding protein-like II"/>
    <property type="match status" value="1"/>
</dbReference>
<dbReference type="SMART" id="SM00062">
    <property type="entry name" value="PBPb"/>
    <property type="match status" value="1"/>
</dbReference>
<dbReference type="Gene3D" id="3.40.190.10">
    <property type="entry name" value="Periplasmic binding protein-like II"/>
    <property type="match status" value="2"/>
</dbReference>
<evidence type="ECO:0000313" key="6">
    <source>
        <dbReference type="EMBL" id="TWT17014.1"/>
    </source>
</evidence>
<dbReference type="InterPro" id="IPR018313">
    <property type="entry name" value="SBP_3_CS"/>
</dbReference>
<dbReference type="GO" id="GO:0030313">
    <property type="term" value="C:cell envelope"/>
    <property type="evidence" value="ECO:0007669"/>
    <property type="project" value="UniProtKB-SubCell"/>
</dbReference>
<evidence type="ECO:0000256" key="1">
    <source>
        <dbReference type="ARBA" id="ARBA00004196"/>
    </source>
</evidence>
<evidence type="ECO:0000256" key="2">
    <source>
        <dbReference type="ARBA" id="ARBA00010333"/>
    </source>
</evidence>
<dbReference type="RefSeq" id="WP_146325743.1">
    <property type="nucleotide sequence ID" value="NZ_BAABLR010000051.1"/>
</dbReference>
<keyword evidence="3" id="KW-0732">Signal</keyword>
<dbReference type="PROSITE" id="PS01039">
    <property type="entry name" value="SBP_BACTERIAL_3"/>
    <property type="match status" value="1"/>
</dbReference>
<organism evidence="6 7">
    <name type="scientific">Corynebacterium canis</name>
    <dbReference type="NCBI Taxonomy" id="679663"/>
    <lineage>
        <taxon>Bacteria</taxon>
        <taxon>Bacillati</taxon>
        <taxon>Actinomycetota</taxon>
        <taxon>Actinomycetes</taxon>
        <taxon>Mycobacteriales</taxon>
        <taxon>Corynebacteriaceae</taxon>
        <taxon>Corynebacterium</taxon>
    </lineage>
</organism>
<dbReference type="AlphaFoldDB" id="A0A5C5TSN9"/>
<protein>
    <submittedName>
        <fullName evidence="6">ABC transporter substrate-binding protein</fullName>
    </submittedName>
</protein>
<evidence type="ECO:0000256" key="3">
    <source>
        <dbReference type="ARBA" id="ARBA00022729"/>
    </source>
</evidence>
<keyword evidence="7" id="KW-1185">Reference proteome</keyword>
<evidence type="ECO:0000313" key="7">
    <source>
        <dbReference type="Proteomes" id="UP000320791"/>
    </source>
</evidence>
<name>A0A5C5TSN9_9CORY</name>
<comment type="subcellular location">
    <subcellularLocation>
        <location evidence="1">Cell envelope</location>
    </subcellularLocation>
</comment>
<proteinExistence type="inferred from homology"/>
<comment type="caution">
    <text evidence="6">The sequence shown here is derived from an EMBL/GenBank/DDBJ whole genome shotgun (WGS) entry which is preliminary data.</text>
</comment>
<dbReference type="OrthoDB" id="9762169at2"/>
<dbReference type="InterPro" id="IPR001638">
    <property type="entry name" value="Solute-binding_3/MltF_N"/>
</dbReference>
<comment type="similarity">
    <text evidence="2 4">Belongs to the bacterial solute-binding protein 3 family.</text>
</comment>
<dbReference type="EMBL" id="VOHM01000049">
    <property type="protein sequence ID" value="TWT17014.1"/>
    <property type="molecule type" value="Genomic_DNA"/>
</dbReference>
<evidence type="ECO:0000256" key="4">
    <source>
        <dbReference type="RuleBase" id="RU003744"/>
    </source>
</evidence>
<dbReference type="Pfam" id="PF00497">
    <property type="entry name" value="SBP_bac_3"/>
    <property type="match status" value="1"/>
</dbReference>
<sequence length="306" mass="32285">MTWRLLSQPLRVVAALIAVATVVSGCVTNVEGGLPEGWVEIKPAAVPEIQALVPADIAQRGTISIGTNPPFAPAEFKDSEGAIIGFDIDLARAAASVMGLELEVKDQDFSLILPAVSAGTVDFGASGFTDTEERRKNYDFINYLNAGIQWAARPGTDISPDDACGRVVAVQRTTVSDTDDVTGRSEACVAAGKEPIEKLAYDASDAAATAAILGRADAFSADSPVTAWAVERSDGRLELIGEIFDAAHYGWPVKKNSELGPALAAALQHLIESGEYARLLQQWGLEDGLVEQAMMNGEPVTGKEQS</sequence>